<evidence type="ECO:0000256" key="6">
    <source>
        <dbReference type="ARBA" id="ARBA00022982"/>
    </source>
</evidence>
<comment type="function">
    <text evidence="9">Part of a membrane-bound complex that couples electron transfer with translocation of ions across the membrane.</text>
</comment>
<keyword evidence="9" id="KW-1003">Cell membrane</keyword>
<comment type="subcellular location">
    <subcellularLocation>
        <location evidence="9">Cell inner membrane</location>
        <topology evidence="9">Multi-pass membrane protein</topology>
    </subcellularLocation>
    <subcellularLocation>
        <location evidence="1">Endomembrane system</location>
        <topology evidence="1">Multi-pass membrane protein</topology>
    </subcellularLocation>
</comment>
<proteinExistence type="inferred from homology"/>
<evidence type="ECO:0000256" key="7">
    <source>
        <dbReference type="ARBA" id="ARBA00022989"/>
    </source>
</evidence>
<dbReference type="NCBIfam" id="NF009070">
    <property type="entry name" value="PRK12405.1"/>
    <property type="match status" value="1"/>
</dbReference>
<evidence type="ECO:0000256" key="8">
    <source>
        <dbReference type="ARBA" id="ARBA00023136"/>
    </source>
</evidence>
<dbReference type="NCBIfam" id="TIGR01948">
    <property type="entry name" value="rnfE"/>
    <property type="match status" value="1"/>
</dbReference>
<sequence>MSQYREIALQGLWKNNPALVQRLGLCPMLAVTATVTNALGLGFATMLVLIASNTLISLIRRWVPNEIRIPVFVIIIASLVTCVQLLMNAYLYSLYLNLGIFIPLIVTNCIIIGRAEAFAAKNSAPAAAFDGFMMGLGFTAILFVLGAIREIIGNGTLFDGANLLLGQWASVLRVEVFHFNQHMLLAILPPGAFMGLGLLIALKYVIDQKLQQRASEHQVALSDRSEEVSVL</sequence>
<dbReference type="RefSeq" id="WP_408622099.1">
    <property type="nucleotide sequence ID" value="NZ_JBEQCT010000001.1"/>
</dbReference>
<keyword evidence="4 9" id="KW-0812">Transmembrane</keyword>
<evidence type="ECO:0000256" key="3">
    <source>
        <dbReference type="ARBA" id="ARBA00022519"/>
    </source>
</evidence>
<dbReference type="EMBL" id="JBEQCT010000001">
    <property type="protein sequence ID" value="MFM2483953.1"/>
    <property type="molecule type" value="Genomic_DNA"/>
</dbReference>
<gene>
    <name evidence="9" type="primary">rnfE</name>
    <name evidence="10" type="ORF">ABUE30_02555</name>
</gene>
<comment type="subunit">
    <text evidence="9">The complex is composed of six subunits: RnfA, RnfB, RnfC, RnfD, RnfE and RnfG.</text>
</comment>
<feature type="transmembrane region" description="Helical" evidence="9">
    <location>
        <begin position="38"/>
        <end position="59"/>
    </location>
</feature>
<keyword evidence="7 9" id="KW-1133">Transmembrane helix</keyword>
<organism evidence="10 11">
    <name type="scientific">Celerinatantimonas yamalensis</name>
    <dbReference type="NCBI Taxonomy" id="559956"/>
    <lineage>
        <taxon>Bacteria</taxon>
        <taxon>Pseudomonadati</taxon>
        <taxon>Pseudomonadota</taxon>
        <taxon>Gammaproteobacteria</taxon>
        <taxon>Celerinatantimonadaceae</taxon>
        <taxon>Celerinatantimonas</taxon>
    </lineage>
</organism>
<evidence type="ECO:0000256" key="2">
    <source>
        <dbReference type="ARBA" id="ARBA00022448"/>
    </source>
</evidence>
<feature type="transmembrane region" description="Helical" evidence="9">
    <location>
        <begin position="98"/>
        <end position="115"/>
    </location>
</feature>
<evidence type="ECO:0000256" key="1">
    <source>
        <dbReference type="ARBA" id="ARBA00004127"/>
    </source>
</evidence>
<name>A0ABW9G3N4_9GAMM</name>
<dbReference type="HAMAP" id="MF_00478">
    <property type="entry name" value="RsxE_RnfE"/>
    <property type="match status" value="1"/>
</dbReference>
<keyword evidence="2 9" id="KW-0813">Transport</keyword>
<dbReference type="InterPro" id="IPR010968">
    <property type="entry name" value="RnfE"/>
</dbReference>
<feature type="transmembrane region" description="Helical" evidence="9">
    <location>
        <begin position="127"/>
        <end position="148"/>
    </location>
</feature>
<evidence type="ECO:0000313" key="10">
    <source>
        <dbReference type="EMBL" id="MFM2483953.1"/>
    </source>
</evidence>
<keyword evidence="5 9" id="KW-1278">Translocase</keyword>
<evidence type="ECO:0000256" key="4">
    <source>
        <dbReference type="ARBA" id="ARBA00022692"/>
    </source>
</evidence>
<keyword evidence="3 9" id="KW-0997">Cell inner membrane</keyword>
<keyword evidence="8 9" id="KW-0472">Membrane</keyword>
<comment type="caution">
    <text evidence="10">The sequence shown here is derived from an EMBL/GenBank/DDBJ whole genome shotgun (WGS) entry which is preliminary data.</text>
</comment>
<evidence type="ECO:0000256" key="9">
    <source>
        <dbReference type="HAMAP-Rule" id="MF_00478"/>
    </source>
</evidence>
<keyword evidence="6 9" id="KW-0249">Electron transport</keyword>
<protein>
    <recommendedName>
        <fullName evidence="9">Ion-translocating oxidoreductase complex subunit E</fullName>
        <ecNumber evidence="9">7.-.-.-</ecNumber>
    </recommendedName>
    <alternativeName>
        <fullName evidence="9">Rnf electron transport complex subunit E</fullName>
    </alternativeName>
</protein>
<dbReference type="Pfam" id="PF02508">
    <property type="entry name" value="Rnf-Nqr"/>
    <property type="match status" value="1"/>
</dbReference>
<evidence type="ECO:0000313" key="11">
    <source>
        <dbReference type="Proteomes" id="UP001629953"/>
    </source>
</evidence>
<accession>A0ABW9G3N4</accession>
<dbReference type="Proteomes" id="UP001629953">
    <property type="component" value="Unassembled WGS sequence"/>
</dbReference>
<dbReference type="PANTHER" id="PTHR30586">
    <property type="entry name" value="ELECTRON TRANSPORT COMPLEX PROTEIN RNFE"/>
    <property type="match status" value="1"/>
</dbReference>
<dbReference type="InterPro" id="IPR003667">
    <property type="entry name" value="NqrDE/RnfAE"/>
</dbReference>
<feature type="transmembrane region" description="Helical" evidence="9">
    <location>
        <begin position="71"/>
        <end position="92"/>
    </location>
</feature>
<dbReference type="PANTHER" id="PTHR30586:SF0">
    <property type="entry name" value="ION-TRANSLOCATING OXIDOREDUCTASE COMPLEX SUBUNIT E"/>
    <property type="match status" value="1"/>
</dbReference>
<feature type="transmembrane region" description="Helical" evidence="9">
    <location>
        <begin position="183"/>
        <end position="206"/>
    </location>
</feature>
<comment type="similarity">
    <text evidence="9">Belongs to the NqrDE/RnfAE family.</text>
</comment>
<keyword evidence="11" id="KW-1185">Reference proteome</keyword>
<reference evidence="10 11" key="1">
    <citation type="journal article" date="2013" name="Int. J. Syst. Evol. Microbiol.">
        <title>Celerinatantimonas yamalensis sp. nov., a cold-adapted diazotrophic bacterium from a cold permafrost brine.</title>
        <authorList>
            <person name="Shcherbakova V."/>
            <person name="Chuvilskaya N."/>
            <person name="Rivkina E."/>
            <person name="Demidov N."/>
            <person name="Uchaeva V."/>
            <person name="Suetin S."/>
            <person name="Suzina N."/>
            <person name="Gilichinsky D."/>
        </authorList>
    </citation>
    <scope>NUCLEOTIDE SEQUENCE [LARGE SCALE GENOMIC DNA]</scope>
    <source>
        <strain evidence="10 11">C7</strain>
    </source>
</reference>
<dbReference type="PIRSF" id="PIRSF006102">
    <property type="entry name" value="NQR_DE"/>
    <property type="match status" value="1"/>
</dbReference>
<evidence type="ECO:0000256" key="5">
    <source>
        <dbReference type="ARBA" id="ARBA00022967"/>
    </source>
</evidence>
<dbReference type="EC" id="7.-.-.-" evidence="9"/>